<comment type="caution">
    <text evidence="1">The sequence shown here is derived from an EMBL/GenBank/DDBJ whole genome shotgun (WGS) entry which is preliminary data.</text>
</comment>
<organism evidence="1">
    <name type="scientific">bioreactor metagenome</name>
    <dbReference type="NCBI Taxonomy" id="1076179"/>
    <lineage>
        <taxon>unclassified sequences</taxon>
        <taxon>metagenomes</taxon>
        <taxon>ecological metagenomes</taxon>
    </lineage>
</organism>
<protein>
    <submittedName>
        <fullName evidence="1">Uncharacterized protein</fullName>
    </submittedName>
</protein>
<reference evidence="1" key="1">
    <citation type="submission" date="2019-08" db="EMBL/GenBank/DDBJ databases">
        <authorList>
            <person name="Kucharzyk K."/>
            <person name="Murdoch R.W."/>
            <person name="Higgins S."/>
            <person name="Loffler F."/>
        </authorList>
    </citation>
    <scope>NUCLEOTIDE SEQUENCE</scope>
</reference>
<sequence length="47" mass="5376">MGKPNKYISVSVEEYTFGEWEGVYNECVKGKDNVLVKPGYTNPKTFE</sequence>
<evidence type="ECO:0000313" key="1">
    <source>
        <dbReference type="EMBL" id="MPN63828.1"/>
    </source>
</evidence>
<dbReference type="AlphaFoldDB" id="A0A645JJH5"/>
<accession>A0A645JJH5</accession>
<name>A0A645JJH5_9ZZZZ</name>
<gene>
    <name evidence="1" type="ORF">SDC9_211594</name>
</gene>
<proteinExistence type="predicted"/>
<dbReference type="EMBL" id="VSSQ01143795">
    <property type="protein sequence ID" value="MPN63828.1"/>
    <property type="molecule type" value="Genomic_DNA"/>
</dbReference>